<gene>
    <name evidence="2" type="ORF">JZ786_23945</name>
</gene>
<dbReference type="InterPro" id="IPR000917">
    <property type="entry name" value="Sulfatase_N"/>
</dbReference>
<dbReference type="Proteomes" id="UP000663505">
    <property type="component" value="Chromosome"/>
</dbReference>
<dbReference type="InterPro" id="IPR052701">
    <property type="entry name" value="GAG_Ulvan_Degrading_Sulfatases"/>
</dbReference>
<dbReference type="PANTHER" id="PTHR43751:SF3">
    <property type="entry name" value="SULFATASE N-TERMINAL DOMAIN-CONTAINING PROTEIN"/>
    <property type="match status" value="1"/>
</dbReference>
<organism evidence="2 3">
    <name type="scientific">Alicyclobacillus mengziensis</name>
    <dbReference type="NCBI Taxonomy" id="2931921"/>
    <lineage>
        <taxon>Bacteria</taxon>
        <taxon>Bacillati</taxon>
        <taxon>Bacillota</taxon>
        <taxon>Bacilli</taxon>
        <taxon>Bacillales</taxon>
        <taxon>Alicyclobacillaceae</taxon>
        <taxon>Alicyclobacillus</taxon>
    </lineage>
</organism>
<dbReference type="PANTHER" id="PTHR43751">
    <property type="entry name" value="SULFATASE"/>
    <property type="match status" value="1"/>
</dbReference>
<accession>A0A9X7VZD5</accession>
<dbReference type="KEGG" id="afx:JZ786_23945"/>
<evidence type="ECO:0000313" key="3">
    <source>
        <dbReference type="Proteomes" id="UP000663505"/>
    </source>
</evidence>
<dbReference type="InterPro" id="IPR017850">
    <property type="entry name" value="Alkaline_phosphatase_core_sf"/>
</dbReference>
<evidence type="ECO:0000313" key="2">
    <source>
        <dbReference type="EMBL" id="QSO47400.1"/>
    </source>
</evidence>
<protein>
    <submittedName>
        <fullName evidence="2">Sulfatase</fullName>
    </submittedName>
</protein>
<evidence type="ECO:0000259" key="1">
    <source>
        <dbReference type="Pfam" id="PF00884"/>
    </source>
</evidence>
<dbReference type="Pfam" id="PF00884">
    <property type="entry name" value="Sulfatase"/>
    <property type="match status" value="1"/>
</dbReference>
<feature type="domain" description="Sulfatase N-terminal" evidence="1">
    <location>
        <begin position="3"/>
        <end position="308"/>
    </location>
</feature>
<dbReference type="SUPFAM" id="SSF53649">
    <property type="entry name" value="Alkaline phosphatase-like"/>
    <property type="match status" value="1"/>
</dbReference>
<keyword evidence="3" id="KW-1185">Reference proteome</keyword>
<reference evidence="2 3" key="1">
    <citation type="submission" date="2021-02" db="EMBL/GenBank/DDBJ databases">
        <title>Alicyclobacillus curvatus sp. nov. and Alicyclobacillus mengziensis sp. nov., two acidophilic bacteria isolated from acid mine drainage.</title>
        <authorList>
            <person name="Huang Y."/>
        </authorList>
    </citation>
    <scope>NUCLEOTIDE SEQUENCE [LARGE SCALE GENOMIC DNA]</scope>
    <source>
        <strain evidence="2 3">S30H14</strain>
    </source>
</reference>
<dbReference type="CDD" id="cd16148">
    <property type="entry name" value="sulfatase_like"/>
    <property type="match status" value="1"/>
</dbReference>
<sequence length="452" mass="50956">MKVIYFDVDSLRPDHLSAYGYRRPTSPNIDRIAREGVVFGNCYASDSPCMPSRGSTISGRFGTRTGIVTHGPRGETMDLSVSTLPTILRDAGVTTAAISTFGRHPSPWFYVGWENFHDPSGWHFQMTPAWKINEAATEWLDKHAEEDFFLWVQYWDPHAYYNPPESCVDDIQTNDYPAHPTPEQVEGHQGDVFWHSAGMMGIHSYEDYKRVVDLYDGEIRYVDYHIGQIMEKLKTLGIGEDTVIIISADHGEELGEHGVYVEHWSVHDGTNRVPLIVRLPSSMKQTGIRDDLVYQMDLSATVLELFGATVPKEWDSKPLFSGGKRSHLVIGHGLYTAQRAVVTDDWKLIRTYHGGQWNIPSVQLFDRRQDTYEQHSVADEHADVVEELSAHLATWEAEVAGQTDPMKKNALDGPPGIQLYGQEMMIAYEQDGTAMDVVLSERKPAIGTKVQT</sequence>
<dbReference type="Gene3D" id="3.40.720.10">
    <property type="entry name" value="Alkaline Phosphatase, subunit A"/>
    <property type="match status" value="1"/>
</dbReference>
<dbReference type="EMBL" id="CP071182">
    <property type="protein sequence ID" value="QSO47400.1"/>
    <property type="molecule type" value="Genomic_DNA"/>
</dbReference>
<name>A0A9X7VZD5_9BACL</name>
<proteinExistence type="predicted"/>
<dbReference type="AlphaFoldDB" id="A0A9X7VZD5"/>